<dbReference type="NCBIfam" id="TIGR02896">
    <property type="entry name" value="spore_III_AF"/>
    <property type="match status" value="1"/>
</dbReference>
<accession>A0A0L6W5Q2</accession>
<organism evidence="2 3">
    <name type="scientific">Thermincola ferriacetica</name>
    <dbReference type="NCBI Taxonomy" id="281456"/>
    <lineage>
        <taxon>Bacteria</taxon>
        <taxon>Bacillati</taxon>
        <taxon>Bacillota</taxon>
        <taxon>Clostridia</taxon>
        <taxon>Eubacteriales</taxon>
        <taxon>Thermincolaceae</taxon>
        <taxon>Thermincola</taxon>
    </lineage>
</organism>
<keyword evidence="1" id="KW-0812">Transmembrane</keyword>
<dbReference type="Proteomes" id="UP000037175">
    <property type="component" value="Unassembled WGS sequence"/>
</dbReference>
<dbReference type="AlphaFoldDB" id="A0A0L6W5Q2"/>
<feature type="transmembrane region" description="Helical" evidence="1">
    <location>
        <begin position="7"/>
        <end position="27"/>
    </location>
</feature>
<protein>
    <submittedName>
        <fullName evidence="2">Stage III sporulation protein AF</fullName>
    </submittedName>
</protein>
<dbReference type="EMBL" id="LGTE01000002">
    <property type="protein sequence ID" value="KNZ70713.1"/>
    <property type="molecule type" value="Genomic_DNA"/>
</dbReference>
<reference evidence="3" key="1">
    <citation type="submission" date="2015-07" db="EMBL/GenBank/DDBJ databases">
        <title>Complete Genome of Thermincola ferriacetica strain Z-0001T.</title>
        <authorList>
            <person name="Lusk B."/>
            <person name="Badalamenti J.P."/>
            <person name="Parameswaran P."/>
            <person name="Bond D.R."/>
            <person name="Torres C.I."/>
        </authorList>
    </citation>
    <scope>NUCLEOTIDE SEQUENCE [LARGE SCALE GENOMIC DNA]</scope>
    <source>
        <strain evidence="3">Z-0001</strain>
    </source>
</reference>
<dbReference type="RefSeq" id="WP_052216638.1">
    <property type="nucleotide sequence ID" value="NZ_LGTE01000002.1"/>
</dbReference>
<dbReference type="Pfam" id="PF09581">
    <property type="entry name" value="Spore_III_AF"/>
    <property type="match status" value="1"/>
</dbReference>
<proteinExistence type="predicted"/>
<name>A0A0L6W5Q2_9FIRM</name>
<gene>
    <name evidence="2" type="ORF">Tfer_0391</name>
</gene>
<keyword evidence="1" id="KW-1133">Transmembrane helix</keyword>
<sequence>MDILKQIVQNVLIIVLLNVLLEMVIPNSNLGRYIKLVMGLFIIVAVLNPILGFLNRDFSILTVSPVEYRGEDLNSLLRKGKSLDSEMKRAALKDYAQKISQQVSALARLDGSAAVQKVVVDIEDNPEAANFGQLKEIVVYLGKNPQAGGNSSGSVGVKPVEINVSGTQEESKTGETPNKDVIKLQGVLADFYGINPDNIKIVFSGK</sequence>
<keyword evidence="3" id="KW-1185">Reference proteome</keyword>
<feature type="transmembrane region" description="Helical" evidence="1">
    <location>
        <begin position="33"/>
        <end position="54"/>
    </location>
</feature>
<evidence type="ECO:0000313" key="2">
    <source>
        <dbReference type="EMBL" id="KNZ70713.1"/>
    </source>
</evidence>
<evidence type="ECO:0000256" key="1">
    <source>
        <dbReference type="SAM" id="Phobius"/>
    </source>
</evidence>
<evidence type="ECO:0000313" key="3">
    <source>
        <dbReference type="Proteomes" id="UP000037175"/>
    </source>
</evidence>
<dbReference type="InterPro" id="IPR014245">
    <property type="entry name" value="Spore_III_AF"/>
</dbReference>
<comment type="caution">
    <text evidence="2">The sequence shown here is derived from an EMBL/GenBank/DDBJ whole genome shotgun (WGS) entry which is preliminary data.</text>
</comment>
<keyword evidence="1" id="KW-0472">Membrane</keyword>